<evidence type="ECO:0000259" key="2">
    <source>
        <dbReference type="Pfam" id="PF12890"/>
    </source>
</evidence>
<protein>
    <submittedName>
        <fullName evidence="3">Dihydroorotase</fullName>
    </submittedName>
</protein>
<gene>
    <name evidence="3" type="ORF">ENO10_04930</name>
</gene>
<dbReference type="Proteomes" id="UP000885753">
    <property type="component" value="Unassembled WGS sequence"/>
</dbReference>
<dbReference type="GO" id="GO:0046872">
    <property type="term" value="F:metal ion binding"/>
    <property type="evidence" value="ECO:0007669"/>
    <property type="project" value="InterPro"/>
</dbReference>
<dbReference type="Pfam" id="PF12890">
    <property type="entry name" value="DHOase"/>
    <property type="match status" value="1"/>
</dbReference>
<accession>A0A7C2M0Q6</accession>
<dbReference type="GO" id="GO:0005737">
    <property type="term" value="C:cytoplasm"/>
    <property type="evidence" value="ECO:0007669"/>
    <property type="project" value="TreeGrafter"/>
</dbReference>
<keyword evidence="1" id="KW-0665">Pyrimidine biosynthesis</keyword>
<dbReference type="Gene3D" id="2.30.40.10">
    <property type="entry name" value="Urease, subunit C, domain 1"/>
    <property type="match status" value="1"/>
</dbReference>
<evidence type="ECO:0000256" key="1">
    <source>
        <dbReference type="ARBA" id="ARBA00022975"/>
    </source>
</evidence>
<dbReference type="InterPro" id="IPR011059">
    <property type="entry name" value="Metal-dep_hydrolase_composite"/>
</dbReference>
<dbReference type="GO" id="GO:0006221">
    <property type="term" value="P:pyrimidine nucleotide biosynthetic process"/>
    <property type="evidence" value="ECO:0007669"/>
    <property type="project" value="UniProtKB-KW"/>
</dbReference>
<dbReference type="GO" id="GO:0004151">
    <property type="term" value="F:dihydroorotase activity"/>
    <property type="evidence" value="ECO:0007669"/>
    <property type="project" value="InterPro"/>
</dbReference>
<dbReference type="InterPro" id="IPR050138">
    <property type="entry name" value="DHOase/Allantoinase_Hydrolase"/>
</dbReference>
<dbReference type="GO" id="GO:0006145">
    <property type="term" value="P:purine nucleobase catabolic process"/>
    <property type="evidence" value="ECO:0007669"/>
    <property type="project" value="TreeGrafter"/>
</dbReference>
<dbReference type="PANTHER" id="PTHR43668">
    <property type="entry name" value="ALLANTOINASE"/>
    <property type="match status" value="1"/>
</dbReference>
<feature type="domain" description="Dihydroorotase catalytic" evidence="2">
    <location>
        <begin position="58"/>
        <end position="237"/>
    </location>
</feature>
<dbReference type="InterPro" id="IPR024403">
    <property type="entry name" value="DHOase_cat"/>
</dbReference>
<dbReference type="InterPro" id="IPR004722">
    <property type="entry name" value="DHOase"/>
</dbReference>
<dbReference type="PANTHER" id="PTHR43668:SF2">
    <property type="entry name" value="ALLANTOINASE"/>
    <property type="match status" value="1"/>
</dbReference>
<dbReference type="SUPFAM" id="SSF51556">
    <property type="entry name" value="Metallo-dependent hydrolases"/>
    <property type="match status" value="1"/>
</dbReference>
<dbReference type="InterPro" id="IPR032466">
    <property type="entry name" value="Metal_Hydrolase"/>
</dbReference>
<feature type="non-terminal residue" evidence="3">
    <location>
        <position position="343"/>
    </location>
</feature>
<dbReference type="AlphaFoldDB" id="A0A7C2M0Q6"/>
<dbReference type="SUPFAM" id="SSF51338">
    <property type="entry name" value="Composite domain of metallo-dependent hydrolases"/>
    <property type="match status" value="1"/>
</dbReference>
<reference evidence="3" key="1">
    <citation type="journal article" date="2020" name="mSystems">
        <title>Genome- and Community-Level Interaction Insights into Carbon Utilization and Element Cycling Functions of Hydrothermarchaeota in Hydrothermal Sediment.</title>
        <authorList>
            <person name="Zhou Z."/>
            <person name="Liu Y."/>
            <person name="Xu W."/>
            <person name="Pan J."/>
            <person name="Luo Z.H."/>
            <person name="Li M."/>
        </authorList>
    </citation>
    <scope>NUCLEOTIDE SEQUENCE [LARGE SCALE GENOMIC DNA]</scope>
    <source>
        <strain evidence="3">SpSt-1235</strain>
    </source>
</reference>
<sequence length="343" mass="37550">MKLLIRSAKIIDNESPFNNKVMDILVEDGTIKEIAPQIKSRKIDKEIKFDNLHVSQGWFDSSVNFGEPGFEDRETIENGLRTAAKSGFTAIALNSGNDPVTDNKGAVSFLKNKAEGQPVALYPIGALTRKSEGSEMAELYDMQQAGAVAFGDYQRSVSNPNMLKLALQYTQNFDGLVLSFPQENKIAGNGMVNENEMSTLLGLKGIPALAEELQITRDLYILEYTGGKLHIPTISTAKAVDIIRDAKEKGLDVTCGVAIHNLFFTDEILKEFDTNAKVLPPLRTRSDVKALLQGIKDGTIDMVTTDHSPMDVEHKKVEFDNALFGTLGLESALGALLKITSLK</sequence>
<dbReference type="Gene3D" id="3.20.20.140">
    <property type="entry name" value="Metal-dependent hydrolases"/>
    <property type="match status" value="1"/>
</dbReference>
<proteinExistence type="predicted"/>
<evidence type="ECO:0000313" key="3">
    <source>
        <dbReference type="EMBL" id="HER40546.1"/>
    </source>
</evidence>
<dbReference type="EMBL" id="DSEE01000365">
    <property type="protein sequence ID" value="HER40546.1"/>
    <property type="molecule type" value="Genomic_DNA"/>
</dbReference>
<name>A0A7C2M0Q6_9FLAO</name>
<dbReference type="GO" id="GO:0004038">
    <property type="term" value="F:allantoinase activity"/>
    <property type="evidence" value="ECO:0007669"/>
    <property type="project" value="TreeGrafter"/>
</dbReference>
<dbReference type="CDD" id="cd01317">
    <property type="entry name" value="DHOase_IIa"/>
    <property type="match status" value="1"/>
</dbReference>
<organism evidence="3">
    <name type="scientific">Salinimicrobium catena</name>
    <dbReference type="NCBI Taxonomy" id="390640"/>
    <lineage>
        <taxon>Bacteria</taxon>
        <taxon>Pseudomonadati</taxon>
        <taxon>Bacteroidota</taxon>
        <taxon>Flavobacteriia</taxon>
        <taxon>Flavobacteriales</taxon>
        <taxon>Flavobacteriaceae</taxon>
        <taxon>Salinimicrobium</taxon>
    </lineage>
</organism>
<comment type="caution">
    <text evidence="3">The sequence shown here is derived from an EMBL/GenBank/DDBJ whole genome shotgun (WGS) entry which is preliminary data.</text>
</comment>